<accession>A0ABQ5ECI3</accession>
<protein>
    <submittedName>
        <fullName evidence="1">Uncharacterized protein</fullName>
    </submittedName>
</protein>
<name>A0ABQ5ECI3_9ASTR</name>
<sequence length="71" mass="7147">MDVGANASCGDGGDAVKSSGGGLMNVSVAVVGTVAREKVVSVRNVTVIIRGGKWEKIGCHAGVWEDGVYGL</sequence>
<reference evidence="1" key="2">
    <citation type="submission" date="2022-01" db="EMBL/GenBank/DDBJ databases">
        <authorList>
            <person name="Yamashiro T."/>
            <person name="Shiraishi A."/>
            <person name="Satake H."/>
            <person name="Nakayama K."/>
        </authorList>
    </citation>
    <scope>NUCLEOTIDE SEQUENCE</scope>
</reference>
<reference evidence="1" key="1">
    <citation type="journal article" date="2022" name="Int. J. Mol. Sci.">
        <title>Draft Genome of Tanacetum Coccineum: Genomic Comparison of Closely Related Tanacetum-Family Plants.</title>
        <authorList>
            <person name="Yamashiro T."/>
            <person name="Shiraishi A."/>
            <person name="Nakayama K."/>
            <person name="Satake H."/>
        </authorList>
    </citation>
    <scope>NUCLEOTIDE SEQUENCE</scope>
</reference>
<gene>
    <name evidence="1" type="ORF">Tco_0974766</name>
</gene>
<organism evidence="1 2">
    <name type="scientific">Tanacetum coccineum</name>
    <dbReference type="NCBI Taxonomy" id="301880"/>
    <lineage>
        <taxon>Eukaryota</taxon>
        <taxon>Viridiplantae</taxon>
        <taxon>Streptophyta</taxon>
        <taxon>Embryophyta</taxon>
        <taxon>Tracheophyta</taxon>
        <taxon>Spermatophyta</taxon>
        <taxon>Magnoliopsida</taxon>
        <taxon>eudicotyledons</taxon>
        <taxon>Gunneridae</taxon>
        <taxon>Pentapetalae</taxon>
        <taxon>asterids</taxon>
        <taxon>campanulids</taxon>
        <taxon>Asterales</taxon>
        <taxon>Asteraceae</taxon>
        <taxon>Asteroideae</taxon>
        <taxon>Anthemideae</taxon>
        <taxon>Anthemidinae</taxon>
        <taxon>Tanacetum</taxon>
    </lineage>
</organism>
<dbReference type="EMBL" id="BQNB010016169">
    <property type="protein sequence ID" value="GJT48609.1"/>
    <property type="molecule type" value="Genomic_DNA"/>
</dbReference>
<proteinExistence type="predicted"/>
<evidence type="ECO:0000313" key="2">
    <source>
        <dbReference type="Proteomes" id="UP001151760"/>
    </source>
</evidence>
<evidence type="ECO:0000313" key="1">
    <source>
        <dbReference type="EMBL" id="GJT48609.1"/>
    </source>
</evidence>
<comment type="caution">
    <text evidence="1">The sequence shown here is derived from an EMBL/GenBank/DDBJ whole genome shotgun (WGS) entry which is preliminary data.</text>
</comment>
<keyword evidence="2" id="KW-1185">Reference proteome</keyword>
<dbReference type="Proteomes" id="UP001151760">
    <property type="component" value="Unassembled WGS sequence"/>
</dbReference>